<name>Q6U5M4_KLEPN</name>
<dbReference type="EMBL" id="AY378100">
    <property type="protein sequence ID" value="AAR07847.1"/>
    <property type="molecule type" value="Genomic_DNA"/>
</dbReference>
<sequence>MKGMLMCNSCSFQANYFHSIHCIYDHLVATHPVLWLRDSSRRWPAGYISRNFLNPAGDVLAIWNGKGKGWRLRKLKNEARDEVPDPTREDFVELLNEMETFQPFLAMDE</sequence>
<dbReference type="AlphaFoldDB" id="Q6U5M4"/>
<organism evidence="1">
    <name type="scientific">Klebsiella pneumoniae CG43</name>
    <dbReference type="NCBI Taxonomy" id="1244085"/>
    <lineage>
        <taxon>Bacteria</taxon>
        <taxon>Pseudomonadati</taxon>
        <taxon>Pseudomonadota</taxon>
        <taxon>Gammaproteobacteria</taxon>
        <taxon>Enterobacterales</taxon>
        <taxon>Enterobacteriaceae</taxon>
        <taxon>Klebsiella/Raoultella group</taxon>
        <taxon>Klebsiella</taxon>
        <taxon>Klebsiella pneumoniae complex</taxon>
    </lineage>
</organism>
<reference evidence="1" key="2">
    <citation type="journal article" date="2004" name="Gene">
        <title>Sequencing and analysis of the large virulence plasmid pLVPK of Klebsiella pneumoniae CG43.</title>
        <authorList>
            <person name="Chen Y.T."/>
            <person name="Chang H.Y."/>
            <person name="Lai Y.C."/>
            <person name="Pan C.C."/>
            <person name="Tsai S.F."/>
            <person name="Peng H.L."/>
        </authorList>
    </citation>
    <scope>NUCLEOTIDE SEQUENCE</scope>
    <source>
        <strain evidence="1">CG43</strain>
        <plasmid evidence="1">pLVPK</plasmid>
    </source>
</reference>
<accession>Q6U5M4</accession>
<keyword evidence="1" id="KW-0614">Plasmid</keyword>
<evidence type="ECO:0000313" key="1">
    <source>
        <dbReference type="EMBL" id="AAR07847.1"/>
    </source>
</evidence>
<reference evidence="1" key="1">
    <citation type="submission" date="2003-09" db="EMBL/GenBank/DDBJ databases">
        <authorList>
            <person name="Chen Y.-T."/>
            <person name="Peng H.-L."/>
        </authorList>
    </citation>
    <scope>NUCLEOTIDE SEQUENCE</scope>
    <source>
        <strain evidence="1">CG43</strain>
        <plasmid evidence="1">pLVPK</plasmid>
    </source>
</reference>
<proteinExistence type="predicted"/>
<gene>
    <name evidence="1" type="ORF">LV141</name>
</gene>
<protein>
    <submittedName>
        <fullName evidence="1">Uncharacterized protein</fullName>
    </submittedName>
</protein>
<geneLocation type="plasmid" evidence="1">
    <name>pLVPK</name>
</geneLocation>